<evidence type="ECO:0000256" key="6">
    <source>
        <dbReference type="SAM" id="Phobius"/>
    </source>
</evidence>
<feature type="active site" description="Charge relay system" evidence="5">
    <location>
        <position position="271"/>
    </location>
</feature>
<feature type="active site" description="Charge relay system" evidence="5">
    <location>
        <position position="70"/>
    </location>
</feature>
<feature type="transmembrane region" description="Helical" evidence="6">
    <location>
        <begin position="392"/>
        <end position="417"/>
    </location>
</feature>
<comment type="similarity">
    <text evidence="1 5">Belongs to the peptidase S8 family.</text>
</comment>
<evidence type="ECO:0000256" key="4">
    <source>
        <dbReference type="ARBA" id="ARBA00022825"/>
    </source>
</evidence>
<dbReference type="InterPro" id="IPR015500">
    <property type="entry name" value="Peptidase_S8_subtilisin-rel"/>
</dbReference>
<dbReference type="PROSITE" id="PS00137">
    <property type="entry name" value="SUBTILASE_HIS"/>
    <property type="match status" value="1"/>
</dbReference>
<keyword evidence="6" id="KW-1133">Transmembrane helix</keyword>
<dbReference type="InterPro" id="IPR036852">
    <property type="entry name" value="Peptidase_S8/S53_dom_sf"/>
</dbReference>
<dbReference type="PROSITE" id="PS51892">
    <property type="entry name" value="SUBTILASE"/>
    <property type="match status" value="1"/>
</dbReference>
<keyword evidence="6" id="KW-0472">Membrane</keyword>
<dbReference type="PANTHER" id="PTHR43806">
    <property type="entry name" value="PEPTIDASE S8"/>
    <property type="match status" value="1"/>
</dbReference>
<name>A0ABU3RW36_9MICO</name>
<evidence type="ECO:0000256" key="2">
    <source>
        <dbReference type="ARBA" id="ARBA00022670"/>
    </source>
</evidence>
<organism evidence="9 10">
    <name type="scientific">Microbacterium algihabitans</name>
    <dbReference type="NCBI Taxonomy" id="3075992"/>
    <lineage>
        <taxon>Bacteria</taxon>
        <taxon>Bacillati</taxon>
        <taxon>Actinomycetota</taxon>
        <taxon>Actinomycetes</taxon>
        <taxon>Micrococcales</taxon>
        <taxon>Microbacteriaceae</taxon>
        <taxon>Microbacterium</taxon>
    </lineage>
</organism>
<keyword evidence="2 5" id="KW-0645">Protease</keyword>
<evidence type="ECO:0000313" key="9">
    <source>
        <dbReference type="EMBL" id="MDU0326995.1"/>
    </source>
</evidence>
<feature type="active site" description="Charge relay system" evidence="5">
    <location>
        <position position="109"/>
    </location>
</feature>
<dbReference type="SUPFAM" id="SSF52743">
    <property type="entry name" value="Subtilisin-like"/>
    <property type="match status" value="1"/>
</dbReference>
<dbReference type="InterPro" id="IPR022398">
    <property type="entry name" value="Peptidase_S8_His-AS"/>
</dbReference>
<feature type="chain" id="PRO_5047140540" evidence="7">
    <location>
        <begin position="30"/>
        <end position="440"/>
    </location>
</feature>
<protein>
    <submittedName>
        <fullName evidence="9">S8 family serine peptidase</fullName>
    </submittedName>
</protein>
<dbReference type="PANTHER" id="PTHR43806:SF11">
    <property type="entry name" value="CEREVISIN-RELATED"/>
    <property type="match status" value="1"/>
</dbReference>
<dbReference type="InterPro" id="IPR050131">
    <property type="entry name" value="Peptidase_S8_subtilisin-like"/>
</dbReference>
<sequence>MKRVAAALASVILVAVLTGATATPAPAPANPVPEDPTDSVRASEYWLDQYGVREAWKTTRGAGQKIAIIDTGIGRGPAEFSGAVVGGTDVSGVGAADGRAPVGAVDSNHGSWVASLAASRGTGNGRGMIGVAPEAELLSISVGFGNSTAKPFTEQIADAMRWAVDNGATIINLSLTTNTLDWDTSWDTAFEYAFDHDVVVVVAAGNRGSGTDRVGAPATIPGVLAVGGVDPNGVASNDASTQGITIGLSAPSERLVGVSADGTLVGWNGTSGAAPIVAGIAALVRSAHPDLDANNVLARLIETAKPANGASSVPDKLYGYGLVDAAAAVSARVPSVTENPLGSLKEWIRLYRRADTEPAPEPTSSPVVIPALPPVEAAPAAGSPLLPSRDSVLYGSLPLAGATVAAIMIALGVTAAARRIRQARISREPSRTTNEESLPS</sequence>
<dbReference type="Pfam" id="PF00082">
    <property type="entry name" value="Peptidase_S8"/>
    <property type="match status" value="1"/>
</dbReference>
<gene>
    <name evidence="9" type="ORF">RWH43_09530</name>
</gene>
<keyword evidence="4 5" id="KW-0720">Serine protease</keyword>
<keyword evidence="7" id="KW-0732">Signal</keyword>
<evidence type="ECO:0000256" key="3">
    <source>
        <dbReference type="ARBA" id="ARBA00022801"/>
    </source>
</evidence>
<keyword evidence="6" id="KW-0812">Transmembrane</keyword>
<proteinExistence type="inferred from homology"/>
<evidence type="ECO:0000256" key="7">
    <source>
        <dbReference type="SAM" id="SignalP"/>
    </source>
</evidence>
<keyword evidence="10" id="KW-1185">Reference proteome</keyword>
<feature type="domain" description="Peptidase S8/S53" evidence="8">
    <location>
        <begin position="61"/>
        <end position="321"/>
    </location>
</feature>
<dbReference type="InterPro" id="IPR000209">
    <property type="entry name" value="Peptidase_S8/S53_dom"/>
</dbReference>
<keyword evidence="3 5" id="KW-0378">Hydrolase</keyword>
<dbReference type="Proteomes" id="UP001256673">
    <property type="component" value="Unassembled WGS sequence"/>
</dbReference>
<evidence type="ECO:0000259" key="8">
    <source>
        <dbReference type="Pfam" id="PF00082"/>
    </source>
</evidence>
<dbReference type="PROSITE" id="PS00138">
    <property type="entry name" value="SUBTILASE_SER"/>
    <property type="match status" value="1"/>
</dbReference>
<dbReference type="Gene3D" id="3.40.50.200">
    <property type="entry name" value="Peptidase S8/S53 domain"/>
    <property type="match status" value="1"/>
</dbReference>
<comment type="caution">
    <text evidence="9">The sequence shown here is derived from an EMBL/GenBank/DDBJ whole genome shotgun (WGS) entry which is preliminary data.</text>
</comment>
<accession>A0ABU3RW36</accession>
<dbReference type="EMBL" id="JAWDIU010000002">
    <property type="protein sequence ID" value="MDU0326995.1"/>
    <property type="molecule type" value="Genomic_DNA"/>
</dbReference>
<evidence type="ECO:0000313" key="10">
    <source>
        <dbReference type="Proteomes" id="UP001256673"/>
    </source>
</evidence>
<dbReference type="PRINTS" id="PR00723">
    <property type="entry name" value="SUBTILISIN"/>
</dbReference>
<dbReference type="RefSeq" id="WP_316001327.1">
    <property type="nucleotide sequence ID" value="NZ_JAWDIU010000002.1"/>
</dbReference>
<evidence type="ECO:0000256" key="1">
    <source>
        <dbReference type="ARBA" id="ARBA00011073"/>
    </source>
</evidence>
<evidence type="ECO:0000256" key="5">
    <source>
        <dbReference type="PROSITE-ProRule" id="PRU01240"/>
    </source>
</evidence>
<dbReference type="InterPro" id="IPR023828">
    <property type="entry name" value="Peptidase_S8_Ser-AS"/>
</dbReference>
<reference evidence="9 10" key="1">
    <citation type="submission" date="2023-09" db="EMBL/GenBank/DDBJ databases">
        <title>Microbacterium fusihabitans sp. nov., Microbacterium phycihabitans sp. nov., and Microbacterium cervinum sp. nov., isolated from dried seaweeds of beach.</title>
        <authorList>
            <person name="Lee S.D."/>
        </authorList>
    </citation>
    <scope>NUCLEOTIDE SEQUENCE [LARGE SCALE GENOMIC DNA]</scope>
    <source>
        <strain evidence="9 10">KSW2-21</strain>
    </source>
</reference>
<feature type="signal peptide" evidence="7">
    <location>
        <begin position="1"/>
        <end position="29"/>
    </location>
</feature>